<accession>A0ABY0IIP3</accession>
<organism evidence="4 5">
    <name type="scientific">Halobacteriovorax vibrionivorans</name>
    <dbReference type="NCBI Taxonomy" id="2152716"/>
    <lineage>
        <taxon>Bacteria</taxon>
        <taxon>Pseudomonadati</taxon>
        <taxon>Bdellovibrionota</taxon>
        <taxon>Bacteriovoracia</taxon>
        <taxon>Bacteriovoracales</taxon>
        <taxon>Halobacteriovoraceae</taxon>
        <taxon>Halobacteriovorax</taxon>
    </lineage>
</organism>
<dbReference type="InterPro" id="IPR001867">
    <property type="entry name" value="OmpR/PhoB-type_DNA-bd"/>
</dbReference>
<dbReference type="Proteomes" id="UP000443582">
    <property type="component" value="Unassembled WGS sequence"/>
</dbReference>
<evidence type="ECO:0000259" key="3">
    <source>
        <dbReference type="PROSITE" id="PS51755"/>
    </source>
</evidence>
<feature type="domain" description="OmpR/PhoB-type" evidence="3">
    <location>
        <begin position="11"/>
        <end position="107"/>
    </location>
</feature>
<dbReference type="EMBL" id="QDKL01000001">
    <property type="protein sequence ID" value="RZF22482.1"/>
    <property type="molecule type" value="Genomic_DNA"/>
</dbReference>
<dbReference type="PROSITE" id="PS51755">
    <property type="entry name" value="OMPR_PHOB"/>
    <property type="match status" value="1"/>
</dbReference>
<comment type="caution">
    <text evidence="4">The sequence shown here is derived from an EMBL/GenBank/DDBJ whole genome shotgun (WGS) entry which is preliminary data.</text>
</comment>
<dbReference type="CDD" id="cd00383">
    <property type="entry name" value="trans_reg_C"/>
    <property type="match status" value="1"/>
</dbReference>
<proteinExistence type="predicted"/>
<sequence length="107" mass="12608">MNMEPLNNSNNQTLSFRNLSLDPKNRVAYVDERKVELTKTECKILFFLLDGGKRVYPREQLVKFIWGDVDVANKTVNTHLTHLRHKTKGVDFRIRINRNNQICLHDL</sequence>
<evidence type="ECO:0000256" key="1">
    <source>
        <dbReference type="ARBA" id="ARBA00023125"/>
    </source>
</evidence>
<keyword evidence="5" id="KW-1185">Reference proteome</keyword>
<dbReference type="RefSeq" id="WP_114705428.1">
    <property type="nucleotide sequence ID" value="NZ_QDKL01000001.1"/>
</dbReference>
<reference evidence="5" key="1">
    <citation type="journal article" date="2019" name="Int. J. Syst. Evol. Microbiol.">
        <title>Halobacteriovorax valvorus sp. nov., a novel prokaryotic predator isolated from coastal seawater of China.</title>
        <authorList>
            <person name="Chen M.-X."/>
        </authorList>
    </citation>
    <scope>NUCLEOTIDE SEQUENCE [LARGE SCALE GENOMIC DNA]</scope>
    <source>
        <strain evidence="5">BL9</strain>
    </source>
</reference>
<feature type="DNA-binding region" description="OmpR/PhoB-type" evidence="2">
    <location>
        <begin position="11"/>
        <end position="107"/>
    </location>
</feature>
<name>A0ABY0IIP3_9BACT</name>
<evidence type="ECO:0000256" key="2">
    <source>
        <dbReference type="PROSITE-ProRule" id="PRU01091"/>
    </source>
</evidence>
<dbReference type="SUPFAM" id="SSF46894">
    <property type="entry name" value="C-terminal effector domain of the bipartite response regulators"/>
    <property type="match status" value="1"/>
</dbReference>
<dbReference type="Pfam" id="PF00486">
    <property type="entry name" value="Trans_reg_C"/>
    <property type="match status" value="1"/>
</dbReference>
<dbReference type="InterPro" id="IPR036388">
    <property type="entry name" value="WH-like_DNA-bd_sf"/>
</dbReference>
<evidence type="ECO:0000313" key="4">
    <source>
        <dbReference type="EMBL" id="RZF22482.1"/>
    </source>
</evidence>
<dbReference type="Gene3D" id="1.10.10.10">
    <property type="entry name" value="Winged helix-like DNA-binding domain superfamily/Winged helix DNA-binding domain"/>
    <property type="match status" value="1"/>
</dbReference>
<protein>
    <submittedName>
        <fullName evidence="4">Winged helix family transcriptional regulator</fullName>
    </submittedName>
</protein>
<evidence type="ECO:0000313" key="5">
    <source>
        <dbReference type="Proteomes" id="UP000443582"/>
    </source>
</evidence>
<dbReference type="InterPro" id="IPR016032">
    <property type="entry name" value="Sig_transdc_resp-reg_C-effctor"/>
</dbReference>
<gene>
    <name evidence="4" type="ORF">DAY19_01550</name>
</gene>
<keyword evidence="1 2" id="KW-0238">DNA-binding</keyword>
<dbReference type="SMART" id="SM00862">
    <property type="entry name" value="Trans_reg_C"/>
    <property type="match status" value="1"/>
</dbReference>